<organism evidence="2 3">
    <name type="scientific">Saccharopolyspora aridisoli</name>
    <dbReference type="NCBI Taxonomy" id="2530385"/>
    <lineage>
        <taxon>Bacteria</taxon>
        <taxon>Bacillati</taxon>
        <taxon>Actinomycetota</taxon>
        <taxon>Actinomycetes</taxon>
        <taxon>Pseudonocardiales</taxon>
        <taxon>Pseudonocardiaceae</taxon>
        <taxon>Saccharopolyspora</taxon>
    </lineage>
</organism>
<dbReference type="Proteomes" id="UP000294744">
    <property type="component" value="Unassembled WGS sequence"/>
</dbReference>
<gene>
    <name evidence="2" type="ORF">E1161_13375</name>
</gene>
<feature type="region of interest" description="Disordered" evidence="1">
    <location>
        <begin position="42"/>
        <end position="102"/>
    </location>
</feature>
<sequence>MTDFNALPELHEGDHGHIDAHNTIRSILCDHEARLRDLGVRISRLEPRPWLPEDPDNHAGQRPLLPEDPRQAPELPEQPPMRQDPELPEQPPAVQRQPRQGR</sequence>
<dbReference type="AlphaFoldDB" id="A0A4R4UZU1"/>
<keyword evidence="3" id="KW-1185">Reference proteome</keyword>
<reference evidence="2 3" key="1">
    <citation type="submission" date="2019-03" db="EMBL/GenBank/DDBJ databases">
        <title>Draft genome sequences of novel Actinobacteria.</title>
        <authorList>
            <person name="Sahin N."/>
            <person name="Ay H."/>
            <person name="Saygin H."/>
        </authorList>
    </citation>
    <scope>NUCLEOTIDE SEQUENCE [LARGE SCALE GENOMIC DNA]</scope>
    <source>
        <strain evidence="2 3">16K404</strain>
    </source>
</reference>
<protein>
    <submittedName>
        <fullName evidence="2">Uncharacterized protein</fullName>
    </submittedName>
</protein>
<accession>A0A4R4UZU1</accession>
<proteinExistence type="predicted"/>
<dbReference type="EMBL" id="SMKV01000014">
    <property type="protein sequence ID" value="TDC92359.1"/>
    <property type="molecule type" value="Genomic_DNA"/>
</dbReference>
<evidence type="ECO:0000313" key="3">
    <source>
        <dbReference type="Proteomes" id="UP000294744"/>
    </source>
</evidence>
<comment type="caution">
    <text evidence="2">The sequence shown here is derived from an EMBL/GenBank/DDBJ whole genome shotgun (WGS) entry which is preliminary data.</text>
</comment>
<evidence type="ECO:0000313" key="2">
    <source>
        <dbReference type="EMBL" id="TDC92359.1"/>
    </source>
</evidence>
<evidence type="ECO:0000256" key="1">
    <source>
        <dbReference type="SAM" id="MobiDB-lite"/>
    </source>
</evidence>
<feature type="compositionally biased region" description="Basic and acidic residues" evidence="1">
    <location>
        <begin position="55"/>
        <end position="71"/>
    </location>
</feature>
<name>A0A4R4UZU1_9PSEU</name>
<dbReference type="RefSeq" id="WP_132623195.1">
    <property type="nucleotide sequence ID" value="NZ_SMKV01000014.1"/>
</dbReference>